<protein>
    <recommendedName>
        <fullName evidence="2">Dynein regulatory complex protein 1/2 N-terminal domain-containing protein</fullName>
    </recommendedName>
</protein>
<feature type="region of interest" description="Disordered" evidence="1">
    <location>
        <begin position="1"/>
        <end position="29"/>
    </location>
</feature>
<proteinExistence type="predicted"/>
<reference evidence="3 4" key="1">
    <citation type="submission" date="2024-04" db="EMBL/GenBank/DDBJ databases">
        <authorList>
            <person name="Waldvogel A.-M."/>
            <person name="Schoenle A."/>
        </authorList>
    </citation>
    <scope>NUCLEOTIDE SEQUENCE [LARGE SCALE GENOMIC DNA]</scope>
</reference>
<dbReference type="InterPro" id="IPR039505">
    <property type="entry name" value="DRC1/2_N"/>
</dbReference>
<keyword evidence="4" id="KW-1185">Reference proteome</keyword>
<evidence type="ECO:0000313" key="3">
    <source>
        <dbReference type="EMBL" id="CAL1604373.1"/>
    </source>
</evidence>
<feature type="compositionally biased region" description="Basic residues" evidence="1">
    <location>
        <begin position="1"/>
        <end position="11"/>
    </location>
</feature>
<dbReference type="EMBL" id="OZ035826">
    <property type="protein sequence ID" value="CAL1604373.1"/>
    <property type="molecule type" value="Genomic_DNA"/>
</dbReference>
<sequence length="384" mass="44272">MPQGKKSRGGKAVKSEKNRPPGAQTDAELDHIKGDLIAHFLREKLQEDERTTALNLLKMKDGWRSNLRRSKSTEKKNDMHVLEQTFRNSSTIQGSPISNMDPNADGEDRHLYQLHSSHLRHIQSLVELHERHKDILEQEWESTFKNTALKRGQDIAAEPQQNQNNILQIQHSYDEEYCQILDSLFEIPQMPKVIEALPAPERPDLQLKDQIFEKKMTGALIEENKAESRKDDMELQLLENKSFGLNMLLISNDHGLSTFQQQLVVINEEAVTKVSDMRHREHLSVLSEHSDKAATGLLNALNIRQNIVCLAKQCKKQEENLPVTDQLELPHGNELTEEALRRRRDALSCEKVLLQLHLQQHEENTMMVHGHSLQRNKEQLHLQT</sequence>
<gene>
    <name evidence="3" type="ORF">KC01_LOCUS31898</name>
</gene>
<evidence type="ECO:0000259" key="2">
    <source>
        <dbReference type="Pfam" id="PF14772"/>
    </source>
</evidence>
<dbReference type="AlphaFoldDB" id="A0AAV2LST1"/>
<dbReference type="Pfam" id="PF14772">
    <property type="entry name" value="NYD-SP28"/>
    <property type="match status" value="1"/>
</dbReference>
<accession>A0AAV2LST1</accession>
<feature type="domain" description="Dynein regulatory complex protein 1/2 N-terminal" evidence="2">
    <location>
        <begin position="33"/>
        <end position="88"/>
    </location>
</feature>
<dbReference type="Proteomes" id="UP001497482">
    <property type="component" value="Chromosome 4"/>
</dbReference>
<organism evidence="3 4">
    <name type="scientific">Knipowitschia caucasica</name>
    <name type="common">Caucasian dwarf goby</name>
    <name type="synonym">Pomatoschistus caucasicus</name>
    <dbReference type="NCBI Taxonomy" id="637954"/>
    <lineage>
        <taxon>Eukaryota</taxon>
        <taxon>Metazoa</taxon>
        <taxon>Chordata</taxon>
        <taxon>Craniata</taxon>
        <taxon>Vertebrata</taxon>
        <taxon>Euteleostomi</taxon>
        <taxon>Actinopterygii</taxon>
        <taxon>Neopterygii</taxon>
        <taxon>Teleostei</taxon>
        <taxon>Neoteleostei</taxon>
        <taxon>Acanthomorphata</taxon>
        <taxon>Gobiaria</taxon>
        <taxon>Gobiiformes</taxon>
        <taxon>Gobioidei</taxon>
        <taxon>Gobiidae</taxon>
        <taxon>Gobiinae</taxon>
        <taxon>Knipowitschia</taxon>
    </lineage>
</organism>
<evidence type="ECO:0000313" key="4">
    <source>
        <dbReference type="Proteomes" id="UP001497482"/>
    </source>
</evidence>
<evidence type="ECO:0000256" key="1">
    <source>
        <dbReference type="SAM" id="MobiDB-lite"/>
    </source>
</evidence>
<name>A0AAV2LST1_KNICA</name>